<accession>A0A843AES6</accession>
<comment type="caution">
    <text evidence="1">The sequence shown here is derived from an EMBL/GenBank/DDBJ whole genome shotgun (WGS) entry which is preliminary data.</text>
</comment>
<organism evidence="1 2">
    <name type="scientific">Methanobrevibacter arboriphilus</name>
    <dbReference type="NCBI Taxonomy" id="39441"/>
    <lineage>
        <taxon>Archaea</taxon>
        <taxon>Methanobacteriati</taxon>
        <taxon>Methanobacteriota</taxon>
        <taxon>Methanomada group</taxon>
        <taxon>Methanobacteria</taxon>
        <taxon>Methanobacteriales</taxon>
        <taxon>Methanobacteriaceae</taxon>
        <taxon>Methanobrevibacter</taxon>
    </lineage>
</organism>
<dbReference type="InterPro" id="IPR013783">
    <property type="entry name" value="Ig-like_fold"/>
</dbReference>
<dbReference type="EMBL" id="JADIIN010000072">
    <property type="protein sequence ID" value="MBF4469572.1"/>
    <property type="molecule type" value="Genomic_DNA"/>
</dbReference>
<dbReference type="Gene3D" id="2.60.40.10">
    <property type="entry name" value="Immunoglobulins"/>
    <property type="match status" value="2"/>
</dbReference>
<proteinExistence type="predicted"/>
<dbReference type="Gene3D" id="2.160.20.10">
    <property type="entry name" value="Single-stranded right-handed beta-helix, Pectin lyase-like"/>
    <property type="match status" value="1"/>
</dbReference>
<reference evidence="1" key="1">
    <citation type="submission" date="2020-10" db="EMBL/GenBank/DDBJ databases">
        <title>Dehalococcoides mccartyi of a TCE/Cr reducing biochatode.</title>
        <authorList>
            <person name="Matturro B."/>
        </authorList>
    </citation>
    <scope>NUCLEOTIDE SEQUENCE</scope>
    <source>
        <strain evidence="1">Bin4</strain>
    </source>
</reference>
<evidence type="ECO:0000313" key="2">
    <source>
        <dbReference type="Proteomes" id="UP000658733"/>
    </source>
</evidence>
<dbReference type="InterPro" id="IPR011050">
    <property type="entry name" value="Pectin_lyase_fold/virulence"/>
</dbReference>
<dbReference type="RefSeq" id="WP_278524161.1">
    <property type="nucleotide sequence ID" value="NZ_JADIIN010000072.1"/>
</dbReference>
<sequence>MNFMRYDKKFFLISSLLISFIFIFSLASVSAADFYVNETGGNDGNEGTIARPLESVKKAVEKTNAENGNNKIIIKGGIYTGTKNNQIVINRSVDIYSAKYYYNDNKYGDVVIDGGKTNWLFKIQNNANVNFYGINFVNANSNDHGSVINSYTNNSNLTINKCSFINTNTNSNSGSYIYGGVIYIYGGNLNILSSNFINNTVNGTVVHGGVIYASNFVNFKVLNSNFINNTINTTSISGNEIKGGVIYVKNVSNFNVSGSSFINTKVICNVIYGSVIYVDNPVSFGNVTYSRFINTNSSTDIHQIYGKLYCDYNWWGTNNVFNVANLASPAKLNNYYTMKISSIVSNNSLSVGDKLKFTYSFVLNGTDDNAGAANNFPFFNVGIYNNDIFWKNIDGRLSASYNIPLTSLNNYINAILDKENSTILYNANKATTNIVISVISSAYYGQAVIFKAILSDRGGNLLGGKTVRLNIGGLILNLKTNSKGEASYSYLANKFIGSKKIIADFTGDSLYDGVSKNITMNVVKAKTTLVISNFKALYKKSNVIKATIKGQNGKVLAGKVVNLYINGKYITKAKSSNSGLANFKYTFKTGRTHKIIAKFMGDSYYLAKNSPTLKVIPKSKTYTKLSKFTAKYGKIATFKATLKNTTNKAMVKKYIKFYANGKYLGQAKTNYNGLATLSKKISFKGLVSFIAKYFGDSKNHESSYTQKVTIK</sequence>
<name>A0A843AES6_METAZ</name>
<evidence type="ECO:0000313" key="1">
    <source>
        <dbReference type="EMBL" id="MBF4469572.1"/>
    </source>
</evidence>
<dbReference type="AlphaFoldDB" id="A0A843AES6"/>
<dbReference type="Proteomes" id="UP000658733">
    <property type="component" value="Unassembled WGS sequence"/>
</dbReference>
<dbReference type="SUPFAM" id="SSF51126">
    <property type="entry name" value="Pectin lyase-like"/>
    <property type="match status" value="1"/>
</dbReference>
<gene>
    <name evidence="1" type="ORF">ISP01_09230</name>
</gene>
<dbReference type="InterPro" id="IPR012334">
    <property type="entry name" value="Pectin_lyas_fold"/>
</dbReference>
<protein>
    <submittedName>
        <fullName evidence="1">Ig-like domain repeat protein</fullName>
    </submittedName>
</protein>